<organism evidence="1 2">
    <name type="scientific">Hibiscus syriacus</name>
    <name type="common">Rose of Sharon</name>
    <dbReference type="NCBI Taxonomy" id="106335"/>
    <lineage>
        <taxon>Eukaryota</taxon>
        <taxon>Viridiplantae</taxon>
        <taxon>Streptophyta</taxon>
        <taxon>Embryophyta</taxon>
        <taxon>Tracheophyta</taxon>
        <taxon>Spermatophyta</taxon>
        <taxon>Magnoliopsida</taxon>
        <taxon>eudicotyledons</taxon>
        <taxon>Gunneridae</taxon>
        <taxon>Pentapetalae</taxon>
        <taxon>rosids</taxon>
        <taxon>malvids</taxon>
        <taxon>Malvales</taxon>
        <taxon>Malvaceae</taxon>
        <taxon>Malvoideae</taxon>
        <taxon>Hibiscus</taxon>
    </lineage>
</organism>
<reference evidence="1" key="1">
    <citation type="submission" date="2019-09" db="EMBL/GenBank/DDBJ databases">
        <title>Draft genome information of white flower Hibiscus syriacus.</title>
        <authorList>
            <person name="Kim Y.-M."/>
        </authorList>
    </citation>
    <scope>NUCLEOTIDE SEQUENCE [LARGE SCALE GENOMIC DNA]</scope>
    <source>
        <strain evidence="1">YM2019G1</strain>
    </source>
</reference>
<evidence type="ECO:0000313" key="1">
    <source>
        <dbReference type="EMBL" id="KAE8710130.1"/>
    </source>
</evidence>
<dbReference type="Proteomes" id="UP000436088">
    <property type="component" value="Unassembled WGS sequence"/>
</dbReference>
<name>A0A6A3AZK2_HIBSY</name>
<comment type="caution">
    <text evidence="1">The sequence shown here is derived from an EMBL/GenBank/DDBJ whole genome shotgun (WGS) entry which is preliminary data.</text>
</comment>
<dbReference type="AlphaFoldDB" id="A0A6A3AZK2"/>
<gene>
    <name evidence="1" type="ORF">F3Y22_tig00110327pilonHSYRG00060</name>
</gene>
<accession>A0A6A3AZK2</accession>
<protein>
    <submittedName>
        <fullName evidence="1">Uncharacterized protein</fullName>
    </submittedName>
</protein>
<keyword evidence="2" id="KW-1185">Reference proteome</keyword>
<dbReference type="EMBL" id="VEPZ02000933">
    <property type="protein sequence ID" value="KAE8710130.1"/>
    <property type="molecule type" value="Genomic_DNA"/>
</dbReference>
<sequence>MPSNLNPNPIGVETGIPRTTYPKLSEYSSSLPWFGSALVVNIPSKAQKMIPIHSLIILTKITWMACDIVPSRGFCICSIYFIPDPLRVSLNHDLASFFSDLTAILTASASLIFVEDLDIFMTRPLRFQPRLDPIIVHQVPQFVIVITFVEENITLKKEPRSWFNEKRSG</sequence>
<evidence type="ECO:0000313" key="2">
    <source>
        <dbReference type="Proteomes" id="UP000436088"/>
    </source>
</evidence>
<proteinExistence type="predicted"/>